<dbReference type="OrthoDB" id="9795355at2"/>
<dbReference type="GO" id="GO:0005975">
    <property type="term" value="P:carbohydrate metabolic process"/>
    <property type="evidence" value="ECO:0007669"/>
    <property type="project" value="InterPro"/>
</dbReference>
<dbReference type="InterPro" id="IPR008183">
    <property type="entry name" value="Aldose_1/G6P_1-epimerase"/>
</dbReference>
<proteinExistence type="predicted"/>
<organism evidence="4 5">
    <name type="scientific">Arcicella aurantiaca</name>
    <dbReference type="NCBI Taxonomy" id="591202"/>
    <lineage>
        <taxon>Bacteria</taxon>
        <taxon>Pseudomonadati</taxon>
        <taxon>Bacteroidota</taxon>
        <taxon>Cytophagia</taxon>
        <taxon>Cytophagales</taxon>
        <taxon>Flectobacillaceae</taxon>
        <taxon>Arcicella</taxon>
    </lineage>
</organism>
<dbReference type="AlphaFoldDB" id="A0A316EI06"/>
<dbReference type="InterPro" id="IPR014718">
    <property type="entry name" value="GH-type_carb-bd"/>
</dbReference>
<dbReference type="GO" id="GO:0030246">
    <property type="term" value="F:carbohydrate binding"/>
    <property type="evidence" value="ECO:0007669"/>
    <property type="project" value="InterPro"/>
</dbReference>
<dbReference type="RefSeq" id="WP_109741460.1">
    <property type="nucleotide sequence ID" value="NZ_QGGO01000003.1"/>
</dbReference>
<comment type="subunit">
    <text evidence="2">Monomer.</text>
</comment>
<dbReference type="Proteomes" id="UP000245489">
    <property type="component" value="Unassembled WGS sequence"/>
</dbReference>
<dbReference type="InterPro" id="IPR037481">
    <property type="entry name" value="LacX"/>
</dbReference>
<reference evidence="4 5" key="1">
    <citation type="submission" date="2018-05" db="EMBL/GenBank/DDBJ databases">
        <title>Genomic Encyclopedia of Archaeal and Bacterial Type Strains, Phase II (KMG-II): from individual species to whole genera.</title>
        <authorList>
            <person name="Goeker M."/>
        </authorList>
    </citation>
    <scope>NUCLEOTIDE SEQUENCE [LARGE SCALE GENOMIC DNA]</scope>
    <source>
        <strain evidence="4 5">DSM 22214</strain>
    </source>
</reference>
<gene>
    <name evidence="4" type="ORF">LV89_00672</name>
</gene>
<protein>
    <submittedName>
        <fullName evidence="4">Galactose mutarotase-like enzyme</fullName>
    </submittedName>
</protein>
<dbReference type="Pfam" id="PF01263">
    <property type="entry name" value="Aldose_epim"/>
    <property type="match status" value="1"/>
</dbReference>
<evidence type="ECO:0000313" key="4">
    <source>
        <dbReference type="EMBL" id="PWK28468.1"/>
    </source>
</evidence>
<evidence type="ECO:0000256" key="2">
    <source>
        <dbReference type="ARBA" id="ARBA00011245"/>
    </source>
</evidence>
<dbReference type="PANTHER" id="PTHR11122:SF13">
    <property type="entry name" value="GLUCOSE-6-PHOSPHATE 1-EPIMERASE"/>
    <property type="match status" value="1"/>
</dbReference>
<dbReference type="PANTHER" id="PTHR11122">
    <property type="entry name" value="APOSPORY-ASSOCIATED PROTEIN C-RELATED"/>
    <property type="match status" value="1"/>
</dbReference>
<sequence length="288" mass="33099">MQTIKNQILTVKINPKGAELISLFNHENQTEYMWNADPIFWGKSSPVLFPIVGSLKNNVYRFEGKEYTLPRHGFARDKEFIVESFFEDSITFLLTHDENSLQVFPFKFEFRLIYTLTNNTLSVTYSVKNIGEGEMFFSVGGHPAFAVPMAENTNYENYYLAFNKTETFKRWGLTNDGLIQTKPFDFMVNTNTLPLTKELFYDDAIVFKNIDSDAVTLKSDKVNQQLRFDFAGFPFLGIWAAKNANFVCIEPWCGIADSANHNQELTEKEGIICLIPDELFGRTWSVTV</sequence>
<name>A0A316EI06_9BACT</name>
<comment type="cofactor">
    <cofactor evidence="1">
        <name>Ca(2+)</name>
        <dbReference type="ChEBI" id="CHEBI:29108"/>
    </cofactor>
</comment>
<dbReference type="Gene3D" id="2.70.98.10">
    <property type="match status" value="1"/>
</dbReference>
<comment type="caution">
    <text evidence="4">The sequence shown here is derived from an EMBL/GenBank/DDBJ whole genome shotgun (WGS) entry which is preliminary data.</text>
</comment>
<accession>A0A316EI06</accession>
<dbReference type="InterPro" id="IPR011013">
    <property type="entry name" value="Gal_mutarotase_sf_dom"/>
</dbReference>
<dbReference type="EMBL" id="QGGO01000003">
    <property type="protein sequence ID" value="PWK28468.1"/>
    <property type="molecule type" value="Genomic_DNA"/>
</dbReference>
<keyword evidence="5" id="KW-1185">Reference proteome</keyword>
<evidence type="ECO:0000256" key="1">
    <source>
        <dbReference type="ARBA" id="ARBA00001913"/>
    </source>
</evidence>
<evidence type="ECO:0000313" key="5">
    <source>
        <dbReference type="Proteomes" id="UP000245489"/>
    </source>
</evidence>
<keyword evidence="3" id="KW-0106">Calcium</keyword>
<dbReference type="SUPFAM" id="SSF74650">
    <property type="entry name" value="Galactose mutarotase-like"/>
    <property type="match status" value="1"/>
</dbReference>
<dbReference type="CDD" id="cd09024">
    <property type="entry name" value="Aldose_epim_lacX"/>
    <property type="match status" value="1"/>
</dbReference>
<evidence type="ECO:0000256" key="3">
    <source>
        <dbReference type="ARBA" id="ARBA00022837"/>
    </source>
</evidence>
<dbReference type="GO" id="GO:0016853">
    <property type="term" value="F:isomerase activity"/>
    <property type="evidence" value="ECO:0007669"/>
    <property type="project" value="InterPro"/>
</dbReference>